<dbReference type="InterPro" id="IPR024213">
    <property type="entry name" value="DUF3822"/>
</dbReference>
<accession>A0A3B0QY46</accession>
<gene>
    <name evidence="1" type="ORF">MNBD_BACTEROID02-1344</name>
</gene>
<proteinExistence type="predicted"/>
<sequence>METGRKIYQKNNNIDQSEYIELSIQVSLSGLSFCVLNTATNTFTFYKHVVFKKKLNPSVVLDRIVHYFNTESFLQQNFNTVRVIHDNELSALVPKPLLNEDYLADYLKFNSKILRTDFITYDEILANDSANVYVPYVNINNYLYERFGTFEFKHFSTIIIENILVLEKNAVSTKMYVHVSYNHFEIIVLENNKLKLYNTFDYLTKEDFIYYILFTAEQLQLNPEEFPLVLLGHISKDDGLFNIAYKYIRNVSVLDIPINRKISDTITPDFKRDFILINSF</sequence>
<protein>
    <recommendedName>
        <fullName evidence="2">DUF3822 domain-containing protein</fullName>
    </recommendedName>
</protein>
<evidence type="ECO:0008006" key="2">
    <source>
        <dbReference type="Google" id="ProtNLM"/>
    </source>
</evidence>
<dbReference type="AlphaFoldDB" id="A0A3B0QY46"/>
<name>A0A3B0QY46_9ZZZZ</name>
<dbReference type="Gene3D" id="3.30.420.260">
    <property type="match status" value="1"/>
</dbReference>
<evidence type="ECO:0000313" key="1">
    <source>
        <dbReference type="EMBL" id="VAV86260.1"/>
    </source>
</evidence>
<dbReference type="Pfam" id="PF12864">
    <property type="entry name" value="DUF3822"/>
    <property type="match status" value="1"/>
</dbReference>
<organism evidence="1">
    <name type="scientific">hydrothermal vent metagenome</name>
    <dbReference type="NCBI Taxonomy" id="652676"/>
    <lineage>
        <taxon>unclassified sequences</taxon>
        <taxon>metagenomes</taxon>
        <taxon>ecological metagenomes</taxon>
    </lineage>
</organism>
<reference evidence="1" key="1">
    <citation type="submission" date="2018-06" db="EMBL/GenBank/DDBJ databases">
        <authorList>
            <person name="Zhirakovskaya E."/>
        </authorList>
    </citation>
    <scope>NUCLEOTIDE SEQUENCE</scope>
</reference>
<dbReference type="EMBL" id="UOEB01000313">
    <property type="protein sequence ID" value="VAV86260.1"/>
    <property type="molecule type" value="Genomic_DNA"/>
</dbReference>
<dbReference type="Gene3D" id="3.30.420.250">
    <property type="match status" value="1"/>
</dbReference>
<dbReference type="CDD" id="cd24013">
    <property type="entry name" value="ASKHA_ATPase_BT3980-like"/>
    <property type="match status" value="1"/>
</dbReference>